<dbReference type="EMBL" id="BMYF01000023">
    <property type="protein sequence ID" value="GHB49074.1"/>
    <property type="molecule type" value="Genomic_DNA"/>
</dbReference>
<sequence>MYEYKISNARYNALKVLLEHNWEETVECYASFVLYSVDFLRSEISEGHLRWDYIFNSVGKGNFNTPQRRALIVEQGLNYWKRNVFQGQNMEFLETLRFESGLPNSSLHDGNNLSSLIKYAFQLVESYKLTEEELIPFIEERIEKYSIPQVLRQEYFYQLVSKLCFKFLEFKQRFDLSNQSNPTEYLQSQLTNWRAEMPLKVEGERMNEFFNNIISDISKLKKTESLAFVFDTLLKDDISGFTLNTFLSLPKGIYSHEAFGLSEEEFNKLPGYFCLTLEIDGKPKPLTGFNKQNNGRISARGADKILLPQDIFEREWELTFTSENMEVRVETELAKYSKISFNEPLIFVKDILENWVYKGSAPLKIKETVCRIVFDESIYKSKSSIQNLGKTSKLLSVFQTVVDLELIEKESQSSLWIKLAQENEHIKVLDFAQKFLPESGSFDYLVGNKHIFLGIPKIYLLNRKLGIKEFFTGIIEVFSINNQWSSVNNDVIGSRKFRFKDKNGNVIGVKTLNILPSDFRIILNDNAKSIELLTQCNFQVFVTKNGILTDLNSSGNSVKITIDPAFDDASKTFINFGISFEKGEIIDIKVPNPSFTEIFVNAEGKVVERSSFSLSRIHGLSITNNNFNGVATKKIYKLKLYDIHDQDASALEIRKEVWVDAFSSKRLPLYQWTQQINQLFALTSNTRAKVRISSEKPHHFLEISKYDFDLGYDGITGQLFINDYDLPQELTLWAFRLDQIFNPQNIVTLELLQGQCNVSESLPEDGIWFIYSNKESDISVVPKVILKDQKEVLMDERPIEYLYEASYLDYNQRIDRFKEFFDNHYLSFDHPVWKELYELYQATEGLPISALDVWKGLVKSPKGMLTFLFSQYVDASLIQKVSNELGFIWHLVSVYRWKEAFESWKTSILNSNNYSQIYEIFKSSKLSLIQNQLGLHSLVELLNEDSQSINLTLLSYLLNIDVNGGEGRQGIRARHPDGVYWASYAREFILDKFKQLPKDLKDVFPSGLANWQKPVLYLPVILAYQSMNSRFIKVYELSPEILLGIKLNIDFDRDYFDDVYSKVQGFCFTHNKEKTT</sequence>
<comment type="caution">
    <text evidence="1">The sequence shown here is derived from an EMBL/GenBank/DDBJ whole genome shotgun (WGS) entry which is preliminary data.</text>
</comment>
<dbReference type="Proteomes" id="UP000642809">
    <property type="component" value="Unassembled WGS sequence"/>
</dbReference>
<dbReference type="AlphaFoldDB" id="A0A8J3CZJ0"/>
<gene>
    <name evidence="1" type="ORF">GCM10008106_32310</name>
</gene>
<keyword evidence="2" id="KW-1185">Reference proteome</keyword>
<evidence type="ECO:0000313" key="1">
    <source>
        <dbReference type="EMBL" id="GHB49074.1"/>
    </source>
</evidence>
<name>A0A8J3CZJ0_9BACT</name>
<evidence type="ECO:0000313" key="2">
    <source>
        <dbReference type="Proteomes" id="UP000642809"/>
    </source>
</evidence>
<protein>
    <submittedName>
        <fullName evidence="1">Uncharacterized protein</fullName>
    </submittedName>
</protein>
<organism evidence="1 2">
    <name type="scientific">Mongoliitalea lutea</name>
    <dbReference type="NCBI Taxonomy" id="849756"/>
    <lineage>
        <taxon>Bacteria</taxon>
        <taxon>Pseudomonadati</taxon>
        <taxon>Bacteroidota</taxon>
        <taxon>Cytophagia</taxon>
        <taxon>Cytophagales</taxon>
        <taxon>Cyclobacteriaceae</taxon>
        <taxon>Mongoliitalea</taxon>
    </lineage>
</organism>
<proteinExistence type="predicted"/>
<accession>A0A8J3CZJ0</accession>
<dbReference type="InterPro" id="IPR047879">
    <property type="entry name" value="YjiT"/>
</dbReference>
<dbReference type="NCBIfam" id="NF038336">
    <property type="entry name" value="YjiT_fam"/>
    <property type="match status" value="1"/>
</dbReference>
<reference evidence="1" key="2">
    <citation type="submission" date="2020-09" db="EMBL/GenBank/DDBJ databases">
        <authorList>
            <person name="Sun Q."/>
            <person name="Kim S."/>
        </authorList>
    </citation>
    <scope>NUCLEOTIDE SEQUENCE</scope>
    <source>
        <strain evidence="1">KCTC 23224</strain>
    </source>
</reference>
<reference evidence="1" key="1">
    <citation type="journal article" date="2014" name="Int. J. Syst. Evol. Microbiol.">
        <title>Complete genome sequence of Corynebacterium casei LMG S-19264T (=DSM 44701T), isolated from a smear-ripened cheese.</title>
        <authorList>
            <consortium name="US DOE Joint Genome Institute (JGI-PGF)"/>
            <person name="Walter F."/>
            <person name="Albersmeier A."/>
            <person name="Kalinowski J."/>
            <person name="Ruckert C."/>
        </authorList>
    </citation>
    <scope>NUCLEOTIDE SEQUENCE</scope>
    <source>
        <strain evidence="1">KCTC 23224</strain>
    </source>
</reference>